<dbReference type="Proteomes" id="UP000824231">
    <property type="component" value="Unassembled WGS sequence"/>
</dbReference>
<sequence>MLLKTKMVTSSSTQTVTFTRTDKVYQDDTKKNTTGTWTAAPANQDTKLEVPAMQVPAQKGYVSQVDGKYTNEIAALALSADDLDKALKQGKTGSITEKDVTVTYIPSTKKQTITPEDDKDKAKVYDNSKKADDPANQQAVWKAVTRKINIVNIQGDDPTVITQTVWYNRTVTVTTTIDASGQEPPAYSTSAWQLADGQKAVWDEYPVPQIPGFTSLIGNKPQIIIPAQNVDVNTPDTPVNVTFYNDADDPVNSDVNLGLQGNWGYLDVQPHVDGHNGTIYVKGWNATNESRKRNYHYIFVLDYGPNADPWGDTRNMQFHEVGRVLVQNEQSRPDVKAVHNVWNAGRSGFEVNVPINMAGVNPGDHLAIMMRWTSDPDGNPSTVENNVSVKGSADLYSNLFSIDYGTNVGSLDSMQVAKNKLHVSGWHASNAALGNRSHHFLILWDNNLGHEVQRIEVKDSVARPDVANVYPGLLNAAHSGYSADFSLHGLDLSHSFTVISRYSDSATGEGSNIDYWSEPKNLIGNQSEANQAHLDSVNISQSGNVHVSSWHATDVANSLETHQYLILWDATAGKQVGAMAIDTNARPDVKRALPYFNSDKYGFDGTFTNVQLEAGHHYDLVSRFSTSNDAKGNGDDGVSAYTDYWFNDAIVMSKNQQANHIDSVAKDAQGNLVINGWMAADYSQAYKNAYILVMNNATGREVTRQKIDNLTSRSDVAKAMSGIYNSGQSGISNFTFKLNADQQKALKGNSFYFILRFSDDENGEGHYVHPLLLPKLQL</sequence>
<accession>A0A9D1VHX8</accession>
<dbReference type="AlphaFoldDB" id="A0A9D1VHX8"/>
<reference evidence="1" key="1">
    <citation type="journal article" date="2021" name="PeerJ">
        <title>Extensive microbial diversity within the chicken gut microbiome revealed by metagenomics and culture.</title>
        <authorList>
            <person name="Gilroy R."/>
            <person name="Ravi A."/>
            <person name="Getino M."/>
            <person name="Pursley I."/>
            <person name="Horton D.L."/>
            <person name="Alikhan N.F."/>
            <person name="Baker D."/>
            <person name="Gharbi K."/>
            <person name="Hall N."/>
            <person name="Watson M."/>
            <person name="Adriaenssens E.M."/>
            <person name="Foster-Nyarko E."/>
            <person name="Jarju S."/>
            <person name="Secka A."/>
            <person name="Antonio M."/>
            <person name="Oren A."/>
            <person name="Chaudhuri R.R."/>
            <person name="La Ragione R."/>
            <person name="Hildebrand F."/>
            <person name="Pallen M.J."/>
        </authorList>
    </citation>
    <scope>NUCLEOTIDE SEQUENCE</scope>
    <source>
        <strain evidence="1">ChiSxjej3B15-572</strain>
    </source>
</reference>
<reference evidence="1" key="2">
    <citation type="submission" date="2021-04" db="EMBL/GenBank/DDBJ databases">
        <authorList>
            <person name="Gilroy R."/>
        </authorList>
    </citation>
    <scope>NUCLEOTIDE SEQUENCE</scope>
    <source>
        <strain evidence="1">ChiSxjej3B15-572</strain>
    </source>
</reference>
<comment type="caution">
    <text evidence="1">The sequence shown here is derived from an EMBL/GenBank/DDBJ whole genome shotgun (WGS) entry which is preliminary data.</text>
</comment>
<protein>
    <submittedName>
        <fullName evidence="1">Uncharacterized protein</fullName>
    </submittedName>
</protein>
<name>A0A9D1VHX8_9LACO</name>
<evidence type="ECO:0000313" key="1">
    <source>
        <dbReference type="EMBL" id="HIX35549.1"/>
    </source>
</evidence>
<proteinExistence type="predicted"/>
<gene>
    <name evidence="1" type="ORF">H9856_04000</name>
</gene>
<dbReference type="EMBL" id="DXFH01000013">
    <property type="protein sequence ID" value="HIX35549.1"/>
    <property type="molecule type" value="Genomic_DNA"/>
</dbReference>
<dbReference type="Gene3D" id="2.60.40.4300">
    <property type="match status" value="1"/>
</dbReference>
<evidence type="ECO:0000313" key="2">
    <source>
        <dbReference type="Proteomes" id="UP000824231"/>
    </source>
</evidence>
<organism evidence="1 2">
    <name type="scientific">Candidatus Limosilactobacillus merdigallinarum</name>
    <dbReference type="NCBI Taxonomy" id="2838652"/>
    <lineage>
        <taxon>Bacteria</taxon>
        <taxon>Bacillati</taxon>
        <taxon>Bacillota</taxon>
        <taxon>Bacilli</taxon>
        <taxon>Lactobacillales</taxon>
        <taxon>Lactobacillaceae</taxon>
        <taxon>Limosilactobacillus</taxon>
    </lineage>
</organism>